<protein>
    <submittedName>
        <fullName evidence="2">DUF6504 family protein</fullName>
    </submittedName>
</protein>
<keyword evidence="3" id="KW-1185">Reference proteome</keyword>
<dbReference type="Pfam" id="PF20114">
    <property type="entry name" value="DUF6504"/>
    <property type="match status" value="1"/>
</dbReference>
<gene>
    <name evidence="2" type="ORF">M3D15_02225</name>
</gene>
<evidence type="ECO:0000313" key="2">
    <source>
        <dbReference type="EMBL" id="MCT2042162.1"/>
    </source>
</evidence>
<organism evidence="2 3">
    <name type="scientific">Pseudoclavibacter albus</name>
    <dbReference type="NCBI Taxonomy" id="272241"/>
    <lineage>
        <taxon>Bacteria</taxon>
        <taxon>Bacillati</taxon>
        <taxon>Actinomycetota</taxon>
        <taxon>Actinomycetes</taxon>
        <taxon>Micrococcales</taxon>
        <taxon>Microbacteriaceae</taxon>
        <taxon>Pseudoclavibacter</taxon>
    </lineage>
</organism>
<proteinExistence type="predicted"/>
<evidence type="ECO:0000313" key="3">
    <source>
        <dbReference type="Proteomes" id="UP001525379"/>
    </source>
</evidence>
<reference evidence="2 3" key="1">
    <citation type="submission" date="2022-04" db="EMBL/GenBank/DDBJ databases">
        <title>Human microbiome associated bacterial genomes.</title>
        <authorList>
            <person name="Sandstrom S."/>
            <person name="Salamzade R."/>
            <person name="Kalan L.R."/>
        </authorList>
    </citation>
    <scope>NUCLEOTIDE SEQUENCE [LARGE SCALE GENOMIC DNA]</scope>
    <source>
        <strain evidence="3">p3-SID1799</strain>
    </source>
</reference>
<sequence>MRVNEPVHVELSPRGAPAHFVWRGYEYHVVSTPEPWLAQQRWWSHDAARAPRGGGVHEYEQERWRVDAVALSPAAPAASEGSFDLAVDAARSSWLLADAFTDEFEELLFLEP</sequence>
<dbReference type="EMBL" id="JALXSQ010000005">
    <property type="protein sequence ID" value="MCT2042162.1"/>
    <property type="molecule type" value="Genomic_DNA"/>
</dbReference>
<comment type="caution">
    <text evidence="2">The sequence shown here is derived from an EMBL/GenBank/DDBJ whole genome shotgun (WGS) entry which is preliminary data.</text>
</comment>
<feature type="domain" description="DUF6504" evidence="1">
    <location>
        <begin position="8"/>
        <end position="97"/>
    </location>
</feature>
<dbReference type="Proteomes" id="UP001525379">
    <property type="component" value="Unassembled WGS sequence"/>
</dbReference>
<evidence type="ECO:0000259" key="1">
    <source>
        <dbReference type="Pfam" id="PF20114"/>
    </source>
</evidence>
<name>A0ABT2HV24_9MICO</name>
<accession>A0ABT2HV24</accession>
<dbReference type="RefSeq" id="WP_244875358.1">
    <property type="nucleotide sequence ID" value="NZ_JAFDPW010000003.1"/>
</dbReference>
<dbReference type="InterPro" id="IPR045443">
    <property type="entry name" value="DUF6504"/>
</dbReference>